<sequence length="35" mass="3689">MEHVKNDTSRASKSTHASGREVTVISTAITKASTS</sequence>
<evidence type="ECO:0000256" key="1">
    <source>
        <dbReference type="SAM" id="MobiDB-lite"/>
    </source>
</evidence>
<comment type="caution">
    <text evidence="2">The sequence shown here is derived from an EMBL/GenBank/DDBJ whole genome shotgun (WGS) entry which is preliminary data.</text>
</comment>
<accession>W2X0J7</accession>
<evidence type="ECO:0000313" key="3">
    <source>
        <dbReference type="Proteomes" id="UP000018958"/>
    </source>
</evidence>
<proteinExistence type="predicted"/>
<dbReference type="EMBL" id="ANIX01001833">
    <property type="protein sequence ID" value="ETP16286.1"/>
    <property type="molecule type" value="Genomic_DNA"/>
</dbReference>
<dbReference type="AlphaFoldDB" id="W2X0J7"/>
<name>W2X0J7_PHYNI</name>
<feature type="compositionally biased region" description="Polar residues" evidence="1">
    <location>
        <begin position="24"/>
        <end position="35"/>
    </location>
</feature>
<gene>
    <name evidence="2" type="ORF">F441_09091</name>
</gene>
<organism evidence="2 3">
    <name type="scientific">Phytophthora nicotianae CJ01A1</name>
    <dbReference type="NCBI Taxonomy" id="1317063"/>
    <lineage>
        <taxon>Eukaryota</taxon>
        <taxon>Sar</taxon>
        <taxon>Stramenopiles</taxon>
        <taxon>Oomycota</taxon>
        <taxon>Peronosporomycetes</taxon>
        <taxon>Peronosporales</taxon>
        <taxon>Peronosporaceae</taxon>
        <taxon>Phytophthora</taxon>
    </lineage>
</organism>
<dbReference type="Proteomes" id="UP000018958">
    <property type="component" value="Unassembled WGS sequence"/>
</dbReference>
<protein>
    <submittedName>
        <fullName evidence="2">Uncharacterized protein</fullName>
    </submittedName>
</protein>
<evidence type="ECO:0000313" key="2">
    <source>
        <dbReference type="EMBL" id="ETP16286.1"/>
    </source>
</evidence>
<feature type="compositionally biased region" description="Basic and acidic residues" evidence="1">
    <location>
        <begin position="1"/>
        <end position="10"/>
    </location>
</feature>
<feature type="region of interest" description="Disordered" evidence="1">
    <location>
        <begin position="1"/>
        <end position="35"/>
    </location>
</feature>
<reference evidence="2 3" key="1">
    <citation type="submission" date="2013-11" db="EMBL/GenBank/DDBJ databases">
        <title>The Genome Sequence of Phytophthora parasitica CJ01A1.</title>
        <authorList>
            <consortium name="The Broad Institute Genomics Platform"/>
            <person name="Russ C."/>
            <person name="Tyler B."/>
            <person name="Panabieres F."/>
            <person name="Shan W."/>
            <person name="Tripathy S."/>
            <person name="Grunwald N."/>
            <person name="Machado M."/>
            <person name="Johnson C.S."/>
            <person name="Walker B."/>
            <person name="Young S.K."/>
            <person name="Zeng Q."/>
            <person name="Gargeya S."/>
            <person name="Fitzgerald M."/>
            <person name="Haas B."/>
            <person name="Abouelleil A."/>
            <person name="Allen A.W."/>
            <person name="Alvarado L."/>
            <person name="Arachchi H.M."/>
            <person name="Berlin A.M."/>
            <person name="Chapman S.B."/>
            <person name="Gainer-Dewar J."/>
            <person name="Goldberg J."/>
            <person name="Griggs A."/>
            <person name="Gujja S."/>
            <person name="Hansen M."/>
            <person name="Howarth C."/>
            <person name="Imamovic A."/>
            <person name="Ireland A."/>
            <person name="Larimer J."/>
            <person name="McCowan C."/>
            <person name="Murphy C."/>
            <person name="Pearson M."/>
            <person name="Poon T.W."/>
            <person name="Priest M."/>
            <person name="Roberts A."/>
            <person name="Saif S."/>
            <person name="Shea T."/>
            <person name="Sisk P."/>
            <person name="Sykes S."/>
            <person name="Wortman J."/>
            <person name="Nusbaum C."/>
            <person name="Birren B."/>
        </authorList>
    </citation>
    <scope>NUCLEOTIDE SEQUENCE [LARGE SCALE GENOMIC DNA]</scope>
    <source>
        <strain evidence="2 3">CJ01A1</strain>
    </source>
</reference>